<gene>
    <name evidence="4" type="ORF">PJF56_12170</name>
</gene>
<keyword evidence="5" id="KW-1185">Reference proteome</keyword>
<feature type="compositionally biased region" description="Pro residues" evidence="1">
    <location>
        <begin position="391"/>
        <end position="407"/>
    </location>
</feature>
<evidence type="ECO:0000313" key="4">
    <source>
        <dbReference type="EMBL" id="MDJ1179620.1"/>
    </source>
</evidence>
<protein>
    <submittedName>
        <fullName evidence="4">Caspase family protein</fullName>
    </submittedName>
</protein>
<feature type="region of interest" description="Disordered" evidence="1">
    <location>
        <begin position="351"/>
        <end position="434"/>
    </location>
</feature>
<dbReference type="PANTHER" id="PTHR48148">
    <property type="entry name" value="KERATINOCYTE PROLINE-RICH PROTEIN"/>
    <property type="match status" value="1"/>
</dbReference>
<comment type="caution">
    <text evidence="4">The sequence shown here is derived from an EMBL/GenBank/DDBJ whole genome shotgun (WGS) entry which is preliminary data.</text>
</comment>
<dbReference type="InterPro" id="IPR029030">
    <property type="entry name" value="Caspase-like_dom_sf"/>
</dbReference>
<feature type="transmembrane region" description="Helical" evidence="2">
    <location>
        <begin position="320"/>
        <end position="341"/>
    </location>
</feature>
<organism evidence="4 5">
    <name type="scientific">Roseofilum halophilum BLCC-M91</name>
    <dbReference type="NCBI Taxonomy" id="3022259"/>
    <lineage>
        <taxon>Bacteria</taxon>
        <taxon>Bacillati</taxon>
        <taxon>Cyanobacteriota</taxon>
        <taxon>Cyanophyceae</taxon>
        <taxon>Desertifilales</taxon>
        <taxon>Desertifilaceae</taxon>
        <taxon>Roseofilum</taxon>
        <taxon>Roseofilum halophilum</taxon>
    </lineage>
</organism>
<evidence type="ECO:0000256" key="2">
    <source>
        <dbReference type="SAM" id="Phobius"/>
    </source>
</evidence>
<evidence type="ECO:0000313" key="5">
    <source>
        <dbReference type="Proteomes" id="UP001231370"/>
    </source>
</evidence>
<evidence type="ECO:0000259" key="3">
    <source>
        <dbReference type="Pfam" id="PF00656"/>
    </source>
</evidence>
<keyword evidence="2" id="KW-1133">Transmembrane helix</keyword>
<sequence>MGKTRAIAIGINQYQHFQPLSYAQQDAQAFSDFWTYQAGLSLDQCLLLSEVSQPIQGESTYPDRPTIEGWIDKIGRREHPQFQLEPDDHLWVFFSGYGSSIDGQDYLMPIESDPNQVTSTGISIADLFNRLGDLPTENVLVVLDMNRPSSLQIGGLLGNQTANLARELEIATLLSCQPGQFSQETLELRQGLFTAALLEGLRSGQCSTLASLDRYLHRRLMELSDQHNRPNQQALMVVNPPGRVHRVILPIEEPKTEESLSHSSSTTEPLSVPSGSGGVPQPSPVAQKTSTDTTDIRKPMEPDKKPQSQDPKSNEEDAQFWRLLILAWGGIALILIGGVFLRNRNALTTVEGQPSPTVTEPVQGSPGPSPAATPSEVVVIPAPAPEAATPAPSPVPSPAPSPEPVPQAPATVAPPAAQPEPASPPTLSEVTSILGSQQASPYVKAIEEARKISADNPAYAEAQGKIELWGQAIMDIAMGRAAQGEFQKAIAAAQLVPSEVSVYSQAQNMIPSWQQQAAQAQANQTVIQQASSKVKANQASSYNQAIAQVKTIGADQPRYSQAQQLANQWSSEILKIAYRRLASDGPAAAIAAAQLVPQNTAAYAEAQRAIAVWQTRL</sequence>
<keyword evidence="2" id="KW-0812">Transmembrane</keyword>
<feature type="compositionally biased region" description="Low complexity" evidence="1">
    <location>
        <begin position="364"/>
        <end position="390"/>
    </location>
</feature>
<dbReference type="SUPFAM" id="SSF52129">
    <property type="entry name" value="Caspase-like"/>
    <property type="match status" value="1"/>
</dbReference>
<dbReference type="RefSeq" id="WP_283762926.1">
    <property type="nucleotide sequence ID" value="NZ_JAQPOK010000089.1"/>
</dbReference>
<accession>A0ABT7BKB0</accession>
<feature type="domain" description="Peptidase C14 caspase" evidence="3">
    <location>
        <begin position="5"/>
        <end position="232"/>
    </location>
</feature>
<keyword evidence="2" id="KW-0472">Membrane</keyword>
<feature type="compositionally biased region" description="Basic and acidic residues" evidence="1">
    <location>
        <begin position="294"/>
        <end position="314"/>
    </location>
</feature>
<reference evidence="4 5" key="1">
    <citation type="submission" date="2023-01" db="EMBL/GenBank/DDBJ databases">
        <title>Novel diversity within Roseofilum (Cyanobacteria; Desertifilaceae) from marine benthic mats with descriptions of four novel species.</title>
        <authorList>
            <person name="Wang Y."/>
            <person name="Berthold D.E."/>
            <person name="Hu J."/>
            <person name="Lefler F.W."/>
            <person name="Laughinghouse H.D. IV."/>
        </authorList>
    </citation>
    <scope>NUCLEOTIDE SEQUENCE [LARGE SCALE GENOMIC DNA]</scope>
    <source>
        <strain evidence="4 5">BLCC-M91</strain>
    </source>
</reference>
<dbReference type="InterPro" id="IPR011600">
    <property type="entry name" value="Pept_C14_caspase"/>
</dbReference>
<feature type="compositionally biased region" description="Polar residues" evidence="1">
    <location>
        <begin position="351"/>
        <end position="362"/>
    </location>
</feature>
<dbReference type="PANTHER" id="PTHR48148:SF3">
    <property type="entry name" value="KERATINOCYTE PROLINE-RICH PROTEIN"/>
    <property type="match status" value="1"/>
</dbReference>
<dbReference type="Proteomes" id="UP001231370">
    <property type="component" value="Unassembled WGS sequence"/>
</dbReference>
<proteinExistence type="predicted"/>
<dbReference type="Pfam" id="PF00656">
    <property type="entry name" value="Peptidase_C14"/>
    <property type="match status" value="1"/>
</dbReference>
<feature type="region of interest" description="Disordered" evidence="1">
    <location>
        <begin position="255"/>
        <end position="314"/>
    </location>
</feature>
<name>A0ABT7BKB0_9CYAN</name>
<dbReference type="EMBL" id="JAQPOK010000089">
    <property type="protein sequence ID" value="MDJ1179620.1"/>
    <property type="molecule type" value="Genomic_DNA"/>
</dbReference>
<dbReference type="Gene3D" id="3.40.50.1460">
    <property type="match status" value="1"/>
</dbReference>
<feature type="compositionally biased region" description="Low complexity" evidence="1">
    <location>
        <begin position="261"/>
        <end position="274"/>
    </location>
</feature>
<evidence type="ECO:0000256" key="1">
    <source>
        <dbReference type="SAM" id="MobiDB-lite"/>
    </source>
</evidence>